<comment type="caution">
    <text evidence="6">The sequence shown here is derived from an EMBL/GenBank/DDBJ whole genome shotgun (WGS) entry which is preliminary data.</text>
</comment>
<evidence type="ECO:0000256" key="3">
    <source>
        <dbReference type="ARBA" id="ARBA00023136"/>
    </source>
</evidence>
<accession>A0A011PKN7</accession>
<dbReference type="PANTHER" id="PTHR23537:SF1">
    <property type="entry name" value="SUGAR TRANSPORTER"/>
    <property type="match status" value="1"/>
</dbReference>
<sequence length="403" mass="42293">MNEQKERLRVLGAGICSLMLVLGVARFAYTPLLPLMQAQAGLGVEAAAWLAAINYAGYLSGAVVASLISDLVLKDRLYRIGLVVAVLSTAVMGLSTDVTIWALSRFVAGLSSAAGMLLGTGLILNWLIRHHHRSELGIHFSGIGLGIAGCAAAVALMSHWLDWREQWFAFTLIGSLLLIPALRWLPPPDRSTVTKGGQQMLDNPPSAAFMRLLMAAYFCAGFGYVVSATFIVAIIDHLPGLAGRGTLVFLALGAAAAPACIVWDLIARRTGELNALIMAALLQIVGILLPVMADGLMAALAGALLFGGTFIGMVSLVLTMAGRYYPTRPAKMMGKMTLSYGAAQIIAPAVTGWLAGSLGSYAAGLHLAAGVMAGGTVLLLLLKFVERRDLALSTAVARACPQH</sequence>
<dbReference type="PATRIC" id="fig|1454003.3.peg.3891"/>
<reference evidence="6 7" key="1">
    <citation type="submission" date="2014-02" db="EMBL/GenBank/DDBJ databases">
        <title>Expanding our view of genomic diversity in Candidatus Accumulibacter clades.</title>
        <authorList>
            <person name="Skennerton C.T."/>
            <person name="Barr J.J."/>
            <person name="Slater F.R."/>
            <person name="Bond P.L."/>
            <person name="Tyson G.W."/>
        </authorList>
    </citation>
    <scope>NUCLEOTIDE SEQUENCE [LARGE SCALE GENOMIC DNA]</scope>
    <source>
        <strain evidence="7">BA-92</strain>
    </source>
</reference>
<feature type="transmembrane region" description="Helical" evidence="4">
    <location>
        <begin position="361"/>
        <end position="382"/>
    </location>
</feature>
<feature type="transmembrane region" description="Helical" evidence="4">
    <location>
        <begin position="49"/>
        <end position="68"/>
    </location>
</feature>
<dbReference type="AlphaFoldDB" id="A0A011PKN7"/>
<evidence type="ECO:0000259" key="5">
    <source>
        <dbReference type="PROSITE" id="PS50850"/>
    </source>
</evidence>
<dbReference type="Pfam" id="PF06779">
    <property type="entry name" value="MFS_4"/>
    <property type="match status" value="1"/>
</dbReference>
<dbReference type="PROSITE" id="PS50850">
    <property type="entry name" value="MFS"/>
    <property type="match status" value="1"/>
</dbReference>
<dbReference type="PANTHER" id="PTHR23537">
    <property type="match status" value="1"/>
</dbReference>
<proteinExistence type="predicted"/>
<dbReference type="GO" id="GO:0005886">
    <property type="term" value="C:plasma membrane"/>
    <property type="evidence" value="ECO:0007669"/>
    <property type="project" value="TreeGrafter"/>
</dbReference>
<keyword evidence="1 4" id="KW-0812">Transmembrane</keyword>
<feature type="transmembrane region" description="Helical" evidence="4">
    <location>
        <begin position="299"/>
        <end position="325"/>
    </location>
</feature>
<feature type="transmembrane region" description="Helical" evidence="4">
    <location>
        <begin position="273"/>
        <end position="293"/>
    </location>
</feature>
<dbReference type="GO" id="GO:0022857">
    <property type="term" value="F:transmembrane transporter activity"/>
    <property type="evidence" value="ECO:0007669"/>
    <property type="project" value="InterPro"/>
</dbReference>
<evidence type="ECO:0000313" key="6">
    <source>
        <dbReference type="EMBL" id="EXI77385.1"/>
    </source>
</evidence>
<name>A0A011PKN7_9PROT</name>
<keyword evidence="2 4" id="KW-1133">Transmembrane helix</keyword>
<organism evidence="6 7">
    <name type="scientific">Candidatus Accumulibacter appositus</name>
    <dbReference type="NCBI Taxonomy" id="1454003"/>
    <lineage>
        <taxon>Bacteria</taxon>
        <taxon>Pseudomonadati</taxon>
        <taxon>Pseudomonadota</taxon>
        <taxon>Betaproteobacteria</taxon>
        <taxon>Candidatus Accumulibacter</taxon>
    </lineage>
</organism>
<keyword evidence="3 4" id="KW-0472">Membrane</keyword>
<feature type="transmembrane region" description="Helical" evidence="4">
    <location>
        <begin position="337"/>
        <end position="355"/>
    </location>
</feature>
<dbReference type="InterPro" id="IPR036259">
    <property type="entry name" value="MFS_trans_sf"/>
</dbReference>
<dbReference type="InterPro" id="IPR020846">
    <property type="entry name" value="MFS_dom"/>
</dbReference>
<evidence type="ECO:0000256" key="1">
    <source>
        <dbReference type="ARBA" id="ARBA00022692"/>
    </source>
</evidence>
<evidence type="ECO:0000313" key="7">
    <source>
        <dbReference type="Proteomes" id="UP000021816"/>
    </source>
</evidence>
<dbReference type="SUPFAM" id="SSF103473">
    <property type="entry name" value="MFS general substrate transporter"/>
    <property type="match status" value="1"/>
</dbReference>
<dbReference type="STRING" id="1454003.AW10_03830"/>
<dbReference type="Gene3D" id="1.20.1250.20">
    <property type="entry name" value="MFS general substrate transporter like domains"/>
    <property type="match status" value="1"/>
</dbReference>
<feature type="transmembrane region" description="Helical" evidence="4">
    <location>
        <begin position="140"/>
        <end position="161"/>
    </location>
</feature>
<dbReference type="Proteomes" id="UP000021816">
    <property type="component" value="Unassembled WGS sequence"/>
</dbReference>
<feature type="transmembrane region" description="Helical" evidence="4">
    <location>
        <begin position="212"/>
        <end position="235"/>
    </location>
</feature>
<gene>
    <name evidence="6" type="ORF">AW10_03830</name>
</gene>
<feature type="transmembrane region" description="Helical" evidence="4">
    <location>
        <begin position="80"/>
        <end position="103"/>
    </location>
</feature>
<protein>
    <submittedName>
        <fullName evidence="6">Multidrug resistance protein</fullName>
    </submittedName>
</protein>
<dbReference type="InterPro" id="IPR010645">
    <property type="entry name" value="MFS_4"/>
</dbReference>
<evidence type="ECO:0000256" key="2">
    <source>
        <dbReference type="ARBA" id="ARBA00022989"/>
    </source>
</evidence>
<evidence type="ECO:0000256" key="4">
    <source>
        <dbReference type="SAM" id="Phobius"/>
    </source>
</evidence>
<feature type="domain" description="Major facilitator superfamily (MFS) profile" evidence="5">
    <location>
        <begin position="9"/>
        <end position="387"/>
    </location>
</feature>
<feature type="transmembrane region" description="Helical" evidence="4">
    <location>
        <begin position="167"/>
        <end position="185"/>
    </location>
</feature>
<feature type="transmembrane region" description="Helical" evidence="4">
    <location>
        <begin position="109"/>
        <end position="128"/>
    </location>
</feature>
<dbReference type="EMBL" id="JEMX01000099">
    <property type="protein sequence ID" value="EXI77385.1"/>
    <property type="molecule type" value="Genomic_DNA"/>
</dbReference>
<feature type="transmembrane region" description="Helical" evidence="4">
    <location>
        <begin position="7"/>
        <end position="29"/>
    </location>
</feature>
<feature type="transmembrane region" description="Helical" evidence="4">
    <location>
        <begin position="247"/>
        <end position="266"/>
    </location>
</feature>